<dbReference type="Proteomes" id="UP000659047">
    <property type="component" value="Unassembled WGS sequence"/>
</dbReference>
<dbReference type="FunFam" id="1.10.150.280:FF:000001">
    <property type="entry name" value="Competence protein ComEA helix-hairpin-helix repeat region"/>
    <property type="match status" value="1"/>
</dbReference>
<dbReference type="Pfam" id="PF12836">
    <property type="entry name" value="HHH_3"/>
    <property type="match status" value="1"/>
</dbReference>
<proteinExistence type="predicted"/>
<evidence type="ECO:0000313" key="6">
    <source>
        <dbReference type="Proteomes" id="UP000659047"/>
    </source>
</evidence>
<dbReference type="RefSeq" id="WP_238712641.1">
    <property type="nucleotide sequence ID" value="NZ_JAEPBH010000008.1"/>
</dbReference>
<evidence type="ECO:0000313" key="5">
    <source>
        <dbReference type="EMBL" id="MBK4714561.1"/>
    </source>
</evidence>
<feature type="chain" id="PRO_5035421482" description="Uncharacterized protein YbaV" evidence="4">
    <location>
        <begin position="24"/>
        <end position="106"/>
    </location>
</feature>
<reference evidence="5" key="1">
    <citation type="submission" date="2021-01" db="EMBL/GenBank/DDBJ databases">
        <title>Intestinitalea alba gen. nov., sp. nov., a novel genus of the family Enterobacteriaceae, isolated from the gut of the plastic-eating mealworm Tenebrio molitor L.</title>
        <authorList>
            <person name="Yang Y."/>
        </authorList>
    </citation>
    <scope>NUCLEOTIDE SEQUENCE</scope>
    <source>
        <strain evidence="5">BIT-L3</strain>
    </source>
</reference>
<organism evidence="5 6">
    <name type="scientific">Tenebrionibacter intestinalis</name>
    <dbReference type="NCBI Taxonomy" id="2799638"/>
    <lineage>
        <taxon>Bacteria</taxon>
        <taxon>Pseudomonadati</taxon>
        <taxon>Pseudomonadota</taxon>
        <taxon>Gammaproteobacteria</taxon>
        <taxon>Enterobacterales</taxon>
        <taxon>Enterobacteriaceae</taxon>
        <taxon>Tenebrionibacter/Tenebrionicola group</taxon>
        <taxon>Tenebrionibacter</taxon>
    </lineage>
</organism>
<keyword evidence="1 4" id="KW-0732">Signal</keyword>
<dbReference type="Gene3D" id="1.10.150.280">
    <property type="entry name" value="AF1531-like domain"/>
    <property type="match status" value="1"/>
</dbReference>
<dbReference type="AlphaFoldDB" id="A0A8K0V2U4"/>
<dbReference type="InterPro" id="IPR004509">
    <property type="entry name" value="Competence_ComEA_HhH"/>
</dbReference>
<dbReference type="InterPro" id="IPR010994">
    <property type="entry name" value="RuvA_2-like"/>
</dbReference>
<dbReference type="PANTHER" id="PTHR21180">
    <property type="entry name" value="ENDONUCLEASE/EXONUCLEASE/PHOSPHATASE FAMILY DOMAIN-CONTAINING PROTEIN 1"/>
    <property type="match status" value="1"/>
</dbReference>
<name>A0A8K0V2U4_9ENTR</name>
<feature type="signal peptide" evidence="4">
    <location>
        <begin position="1"/>
        <end position="23"/>
    </location>
</feature>
<evidence type="ECO:0000256" key="4">
    <source>
        <dbReference type="SAM" id="SignalP"/>
    </source>
</evidence>
<evidence type="ECO:0000256" key="1">
    <source>
        <dbReference type="ARBA" id="ARBA00022729"/>
    </source>
</evidence>
<dbReference type="SUPFAM" id="SSF47781">
    <property type="entry name" value="RuvA domain 2-like"/>
    <property type="match status" value="1"/>
</dbReference>
<comment type="caution">
    <text evidence="5">The sequence shown here is derived from an EMBL/GenBank/DDBJ whole genome shotgun (WGS) entry which is preliminary data.</text>
</comment>
<sequence>MKTLIAIVTLALSLSGFTAGSQAAPAALKPAAQPVLTKTAQDDRVSINSASAEELAQMLNGVGTKKAQAIVSWREEHGLFKSVDDLRSVPGLGNTLVERNLSRLKL</sequence>
<evidence type="ECO:0000256" key="2">
    <source>
        <dbReference type="ARBA" id="ARBA00022737"/>
    </source>
</evidence>
<dbReference type="InterPro" id="IPR051675">
    <property type="entry name" value="Endo/Exo/Phosphatase_dom_1"/>
</dbReference>
<dbReference type="GO" id="GO:0015627">
    <property type="term" value="C:type II protein secretion system complex"/>
    <property type="evidence" value="ECO:0007669"/>
    <property type="project" value="TreeGrafter"/>
</dbReference>
<gene>
    <name evidence="5" type="ORF">JJB97_04280</name>
</gene>
<protein>
    <recommendedName>
        <fullName evidence="3">Uncharacterized protein YbaV</fullName>
    </recommendedName>
</protein>
<dbReference type="NCBIfam" id="TIGR00426">
    <property type="entry name" value="competence protein ComEA helix-hairpin-helix repeat region"/>
    <property type="match status" value="1"/>
</dbReference>
<dbReference type="PANTHER" id="PTHR21180:SF32">
    <property type="entry name" value="ENDONUCLEASE_EXONUCLEASE_PHOSPHATASE FAMILY DOMAIN-CONTAINING PROTEIN 1"/>
    <property type="match status" value="1"/>
</dbReference>
<evidence type="ECO:0000256" key="3">
    <source>
        <dbReference type="ARBA" id="ARBA00070757"/>
    </source>
</evidence>
<dbReference type="EMBL" id="JAEPBH010000008">
    <property type="protein sequence ID" value="MBK4714561.1"/>
    <property type="molecule type" value="Genomic_DNA"/>
</dbReference>
<keyword evidence="6" id="KW-1185">Reference proteome</keyword>
<dbReference type="GO" id="GO:0015628">
    <property type="term" value="P:protein secretion by the type II secretion system"/>
    <property type="evidence" value="ECO:0007669"/>
    <property type="project" value="TreeGrafter"/>
</dbReference>
<keyword evidence="2" id="KW-0677">Repeat</keyword>
<accession>A0A8K0V2U4</accession>